<dbReference type="EMBL" id="MOXJ01000002">
    <property type="protein sequence ID" value="PDO11507.1"/>
    <property type="molecule type" value="Genomic_DNA"/>
</dbReference>
<accession>A0A2A6E425</accession>
<feature type="domain" description="Molybdopterin-guanine dinucleotide biosynthesis protein B (MobB)" evidence="1">
    <location>
        <begin position="3"/>
        <end position="129"/>
    </location>
</feature>
<protein>
    <submittedName>
        <fullName evidence="2">Molybdopterin-guanine dinucleotide biosynthesis protein B</fullName>
    </submittedName>
</protein>
<comment type="caution">
    <text evidence="2">The sequence shown here is derived from an EMBL/GenBank/DDBJ whole genome shotgun (WGS) entry which is preliminary data.</text>
</comment>
<dbReference type="GO" id="GO:0005525">
    <property type="term" value="F:GTP binding"/>
    <property type="evidence" value="ECO:0007669"/>
    <property type="project" value="InterPro"/>
</dbReference>
<reference evidence="2 3" key="1">
    <citation type="submission" date="2016-12" db="EMBL/GenBank/DDBJ databases">
        <title>Candidatus Reconcilibacillus cellulovorans genome.</title>
        <authorList>
            <person name="Kolinko S."/>
            <person name="Wu Y.-W."/>
            <person name="Tachea F."/>
            <person name="Denzel E."/>
            <person name="Hiras J."/>
            <person name="Baecker N."/>
            <person name="Chan L.J."/>
            <person name="Eichorst S.A."/>
            <person name="Frey D."/>
            <person name="Adams P.D."/>
            <person name="Pray T."/>
            <person name="Tanjore D."/>
            <person name="Petzold C.J."/>
            <person name="Gladden J.M."/>
            <person name="Simmons B.A."/>
            <person name="Singer S.W."/>
        </authorList>
    </citation>
    <scope>NUCLEOTIDE SEQUENCE [LARGE SCALE GENOMIC DNA]</scope>
    <source>
        <strain evidence="2">JTherm</strain>
    </source>
</reference>
<dbReference type="PANTHER" id="PTHR40072:SF1">
    <property type="entry name" value="MOLYBDOPTERIN-GUANINE DINUCLEOTIDE BIOSYNTHESIS ADAPTER PROTEIN"/>
    <property type="match status" value="1"/>
</dbReference>
<proteinExistence type="predicted"/>
<dbReference type="CDD" id="cd03116">
    <property type="entry name" value="MobB"/>
    <property type="match status" value="1"/>
</dbReference>
<dbReference type="Pfam" id="PF03205">
    <property type="entry name" value="MobB"/>
    <property type="match status" value="1"/>
</dbReference>
<dbReference type="SUPFAM" id="SSF52540">
    <property type="entry name" value="P-loop containing nucleoside triphosphate hydrolases"/>
    <property type="match status" value="1"/>
</dbReference>
<dbReference type="NCBIfam" id="TIGR00176">
    <property type="entry name" value="mobB"/>
    <property type="match status" value="1"/>
</dbReference>
<organism evidence="2 3">
    <name type="scientific">Candidatus Reconcilbacillus cellulovorans</name>
    <dbReference type="NCBI Taxonomy" id="1906605"/>
    <lineage>
        <taxon>Bacteria</taxon>
        <taxon>Bacillati</taxon>
        <taxon>Bacillota</taxon>
        <taxon>Bacilli</taxon>
        <taxon>Bacillales</taxon>
        <taxon>Paenibacillaceae</taxon>
        <taxon>Candidatus Reconcilbacillus</taxon>
    </lineage>
</organism>
<dbReference type="InterPro" id="IPR027417">
    <property type="entry name" value="P-loop_NTPase"/>
</dbReference>
<name>A0A2A6E425_9BACL</name>
<evidence type="ECO:0000313" key="3">
    <source>
        <dbReference type="Proteomes" id="UP000243688"/>
    </source>
</evidence>
<evidence type="ECO:0000259" key="1">
    <source>
        <dbReference type="Pfam" id="PF03205"/>
    </source>
</evidence>
<gene>
    <name evidence="2" type="ORF">BLM47_01920</name>
</gene>
<dbReference type="InterPro" id="IPR052539">
    <property type="entry name" value="MGD_biosynthesis_adapter"/>
</dbReference>
<dbReference type="GO" id="GO:0006777">
    <property type="term" value="P:Mo-molybdopterin cofactor biosynthetic process"/>
    <property type="evidence" value="ECO:0007669"/>
    <property type="project" value="InterPro"/>
</dbReference>
<evidence type="ECO:0000313" key="2">
    <source>
        <dbReference type="EMBL" id="PDO11507.1"/>
    </source>
</evidence>
<dbReference type="PANTHER" id="PTHR40072">
    <property type="entry name" value="MOLYBDOPTERIN-GUANINE DINUCLEOTIDE BIOSYNTHESIS ADAPTER PROTEIN-RELATED"/>
    <property type="match status" value="1"/>
</dbReference>
<dbReference type="InterPro" id="IPR004435">
    <property type="entry name" value="MobB_dom"/>
</dbReference>
<dbReference type="AlphaFoldDB" id="A0A2A6E425"/>
<sequence>MRVFQVVGYHNAGKTTLVCRLIERLQAAGYRVGVVKHDAHGFEVDREGKDTWRHRRAGADPVAIVSKTGTAWMSFRPLSLAELLARMDGADVVLVEGFKEEAYPKIVVVRSPDDWELAGRLRGVMAVAAWPEALGNRSGVECPVFSADDVEEIFGRLVAGMKDAGSCGRFEREEGRPHEG</sequence>
<dbReference type="Gene3D" id="3.40.50.300">
    <property type="entry name" value="P-loop containing nucleotide triphosphate hydrolases"/>
    <property type="match status" value="1"/>
</dbReference>
<dbReference type="Proteomes" id="UP000243688">
    <property type="component" value="Unassembled WGS sequence"/>
</dbReference>